<dbReference type="AlphaFoldDB" id="A0A327SKZ0"/>
<gene>
    <name evidence="4" type="ORF">LY11_03057</name>
</gene>
<dbReference type="Proteomes" id="UP000249754">
    <property type="component" value="Unassembled WGS sequence"/>
</dbReference>
<evidence type="ECO:0000313" key="5">
    <source>
        <dbReference type="Proteomes" id="UP000249754"/>
    </source>
</evidence>
<comment type="caution">
    <text evidence="4">The sequence shown here is derived from an EMBL/GenBank/DDBJ whole genome shotgun (WGS) entry which is preliminary data.</text>
</comment>
<proteinExistence type="inferred from homology"/>
<dbReference type="InterPro" id="IPR006311">
    <property type="entry name" value="TAT_signal"/>
</dbReference>
<keyword evidence="3" id="KW-0378">Hydrolase</keyword>
<protein>
    <recommendedName>
        <fullName evidence="2">phospholipase C</fullName>
        <ecNumber evidence="2">3.1.4.3</ecNumber>
    </recommendedName>
</protein>
<dbReference type="Pfam" id="PF04185">
    <property type="entry name" value="Phosphoesterase"/>
    <property type="match status" value="1"/>
</dbReference>
<evidence type="ECO:0000256" key="2">
    <source>
        <dbReference type="ARBA" id="ARBA00012018"/>
    </source>
</evidence>
<evidence type="ECO:0000313" key="4">
    <source>
        <dbReference type="EMBL" id="RAJ29165.1"/>
    </source>
</evidence>
<dbReference type="GO" id="GO:0034480">
    <property type="term" value="F:phosphatidylcholine phospholipase C activity"/>
    <property type="evidence" value="ECO:0007669"/>
    <property type="project" value="UniProtKB-EC"/>
</dbReference>
<dbReference type="PROSITE" id="PS51318">
    <property type="entry name" value="TAT"/>
    <property type="match status" value="1"/>
</dbReference>
<accession>A0A327SKZ0</accession>
<organism evidence="4 5">
    <name type="scientific">Pedobacter cryoconitis</name>
    <dbReference type="NCBI Taxonomy" id="188932"/>
    <lineage>
        <taxon>Bacteria</taxon>
        <taxon>Pseudomonadati</taxon>
        <taxon>Bacteroidota</taxon>
        <taxon>Sphingobacteriia</taxon>
        <taxon>Sphingobacteriales</taxon>
        <taxon>Sphingobacteriaceae</taxon>
        <taxon>Pedobacter</taxon>
    </lineage>
</organism>
<dbReference type="NCBIfam" id="TIGR01409">
    <property type="entry name" value="TAT_signal_seq"/>
    <property type="match status" value="1"/>
</dbReference>
<comment type="similarity">
    <text evidence="1">Belongs to the bacterial phospholipase C family.</text>
</comment>
<dbReference type="InterPro" id="IPR007312">
    <property type="entry name" value="Phosphoesterase"/>
</dbReference>
<dbReference type="EMBL" id="QLLR01000015">
    <property type="protein sequence ID" value="RAJ29165.1"/>
    <property type="molecule type" value="Genomic_DNA"/>
</dbReference>
<dbReference type="Gene3D" id="3.40.720.10">
    <property type="entry name" value="Alkaline Phosphatase, subunit A"/>
    <property type="match status" value="1"/>
</dbReference>
<sequence>MNSRRDFIKKAALLSGGAALINTLPPVIQKAMAIDPAAGSTFYDAEHVVFLMQENRSFDHEFGTLQGVRGFNDPRAIDLLELQH</sequence>
<dbReference type="InterPro" id="IPR019546">
    <property type="entry name" value="TAT_signal_bac_arc"/>
</dbReference>
<reference evidence="4 5" key="1">
    <citation type="submission" date="2018-06" db="EMBL/GenBank/DDBJ databases">
        <title>Genomic Encyclopedia of Archaeal and Bacterial Type Strains, Phase II (KMG-II): from individual species to whole genera.</title>
        <authorList>
            <person name="Goeker M."/>
        </authorList>
    </citation>
    <scope>NUCLEOTIDE SEQUENCE [LARGE SCALE GENOMIC DNA]</scope>
    <source>
        <strain evidence="4 5">DSM 14825</strain>
    </source>
</reference>
<evidence type="ECO:0000256" key="3">
    <source>
        <dbReference type="ARBA" id="ARBA00022801"/>
    </source>
</evidence>
<dbReference type="EC" id="3.1.4.3" evidence="2"/>
<evidence type="ECO:0000256" key="1">
    <source>
        <dbReference type="ARBA" id="ARBA00009717"/>
    </source>
</evidence>
<name>A0A327SKZ0_9SPHI</name>
<dbReference type="InterPro" id="IPR017850">
    <property type="entry name" value="Alkaline_phosphatase_core_sf"/>
</dbReference>